<name>A0A858RGJ5_9BACT</name>
<dbReference type="RefSeq" id="WP_169453724.1">
    <property type="nucleotide sequence ID" value="NZ_CP051774.1"/>
</dbReference>
<proteinExistence type="predicted"/>
<reference evidence="2 3" key="1">
    <citation type="submission" date="2020-04" db="EMBL/GenBank/DDBJ databases">
        <title>Luteolibacter sp. G-1-1-1 isolated from soil.</title>
        <authorList>
            <person name="Dahal R.H."/>
        </authorList>
    </citation>
    <scope>NUCLEOTIDE SEQUENCE [LARGE SCALE GENOMIC DNA]</scope>
    <source>
        <strain evidence="2 3">G-1-1-1</strain>
    </source>
</reference>
<keyword evidence="3" id="KW-1185">Reference proteome</keyword>
<feature type="region of interest" description="Disordered" evidence="1">
    <location>
        <begin position="26"/>
        <end position="76"/>
    </location>
</feature>
<evidence type="ECO:0000313" key="3">
    <source>
        <dbReference type="Proteomes" id="UP000501812"/>
    </source>
</evidence>
<dbReference type="Proteomes" id="UP000501812">
    <property type="component" value="Chromosome"/>
</dbReference>
<evidence type="ECO:0000313" key="2">
    <source>
        <dbReference type="EMBL" id="QJE95410.1"/>
    </source>
</evidence>
<dbReference type="KEGG" id="luo:HHL09_06320"/>
<protein>
    <submittedName>
        <fullName evidence="2">HEAT repeat domain-containing protein</fullName>
    </submittedName>
</protein>
<accession>A0A858RGJ5</accession>
<dbReference type="InterPro" id="IPR016024">
    <property type="entry name" value="ARM-type_fold"/>
</dbReference>
<sequence length="177" mass="19079">MKNFSFVLLGLVAWVALVLFAPPKAKDEEPSKVVPAETTSAKARATAAREKQRREKSETEAPEPADKTTTEAAEAHRDEAQAAIDAAVITYSPEGVKQIRPWLLDADPEVRMAARDGMVQLGEPDAIPLLRDAAGKLKEHSEIAAFHEAADLLALPAWSETTEAKDAIAEIIGDSVQ</sequence>
<dbReference type="EMBL" id="CP051774">
    <property type="protein sequence ID" value="QJE95410.1"/>
    <property type="molecule type" value="Genomic_DNA"/>
</dbReference>
<evidence type="ECO:0000256" key="1">
    <source>
        <dbReference type="SAM" id="MobiDB-lite"/>
    </source>
</evidence>
<feature type="compositionally biased region" description="Basic and acidic residues" evidence="1">
    <location>
        <begin position="47"/>
        <end position="76"/>
    </location>
</feature>
<dbReference type="SUPFAM" id="SSF48371">
    <property type="entry name" value="ARM repeat"/>
    <property type="match status" value="1"/>
</dbReference>
<dbReference type="Pfam" id="PF13646">
    <property type="entry name" value="HEAT_2"/>
    <property type="match status" value="1"/>
</dbReference>
<dbReference type="AlphaFoldDB" id="A0A858RGJ5"/>
<gene>
    <name evidence="2" type="ORF">HHL09_06320</name>
</gene>
<feature type="compositionally biased region" description="Low complexity" evidence="1">
    <location>
        <begin position="36"/>
        <end position="46"/>
    </location>
</feature>
<organism evidence="2 3">
    <name type="scientific">Luteolibacter luteus</name>
    <dbReference type="NCBI Taxonomy" id="2728835"/>
    <lineage>
        <taxon>Bacteria</taxon>
        <taxon>Pseudomonadati</taxon>
        <taxon>Verrucomicrobiota</taxon>
        <taxon>Verrucomicrobiia</taxon>
        <taxon>Verrucomicrobiales</taxon>
        <taxon>Verrucomicrobiaceae</taxon>
        <taxon>Luteolibacter</taxon>
    </lineage>
</organism>